<name>A0A1S3X0M8_TOBAC</name>
<dbReference type="SUPFAM" id="SSF53901">
    <property type="entry name" value="Thiolase-like"/>
    <property type="match status" value="1"/>
</dbReference>
<evidence type="ECO:0000256" key="6">
    <source>
        <dbReference type="ARBA" id="ARBA00022832"/>
    </source>
</evidence>
<dbReference type="STRING" id="4097.A0A1S3X0M8"/>
<dbReference type="HAMAP" id="MF_01815">
    <property type="entry name" value="FabH"/>
    <property type="match status" value="1"/>
</dbReference>
<dbReference type="InterPro" id="IPR013751">
    <property type="entry name" value="ACP_syn_III_N"/>
</dbReference>
<proteinExistence type="inferred from homology"/>
<comment type="pathway">
    <text evidence="1">Lipid metabolism; fatty acid biosynthesis.</text>
</comment>
<dbReference type="OrthoDB" id="428487at2759"/>
<evidence type="ECO:0000256" key="10">
    <source>
        <dbReference type="ARBA" id="ARBA00057449"/>
    </source>
</evidence>
<dbReference type="GO" id="GO:0004315">
    <property type="term" value="F:3-oxoacyl-[acyl-carrier-protein] synthase activity"/>
    <property type="evidence" value="ECO:0007669"/>
    <property type="project" value="InterPro"/>
</dbReference>
<comment type="function">
    <text evidence="10">Catalyzes the condensation reaction of fatty acid synthesis by the addition to an acyl acceptor of two carbons from malonyl-ACP. KAS III catalyzes the first condensation reaction which initiates fatty acid synthesis and may therefore play a role in governing the total rate of fatty acid production. Possesses both acetoacetyl-ACP synthase and acetyl transacylase activities.</text>
</comment>
<dbReference type="PaxDb" id="4097-A0A1S3X0M8"/>
<dbReference type="OMA" id="WGSEGDK"/>
<organism evidence="13">
    <name type="scientific">Nicotiana tabacum</name>
    <name type="common">Common tobacco</name>
    <dbReference type="NCBI Taxonomy" id="4097"/>
    <lineage>
        <taxon>Eukaryota</taxon>
        <taxon>Viridiplantae</taxon>
        <taxon>Streptophyta</taxon>
        <taxon>Embryophyta</taxon>
        <taxon>Tracheophyta</taxon>
        <taxon>Spermatophyta</taxon>
        <taxon>Magnoliopsida</taxon>
        <taxon>eudicotyledons</taxon>
        <taxon>Gunneridae</taxon>
        <taxon>Pentapetalae</taxon>
        <taxon>asterids</taxon>
        <taxon>lamiids</taxon>
        <taxon>Solanales</taxon>
        <taxon>Solanaceae</taxon>
        <taxon>Nicotianoideae</taxon>
        <taxon>Nicotianeae</taxon>
        <taxon>Nicotiana</taxon>
    </lineage>
</organism>
<dbReference type="InterPro" id="IPR013747">
    <property type="entry name" value="ACP_syn_III_C"/>
</dbReference>
<dbReference type="AlphaFoldDB" id="A0A1S3X0M8"/>
<dbReference type="UniPathway" id="UPA00094"/>
<keyword evidence="6" id="KW-0276">Fatty acid metabolism</keyword>
<evidence type="ECO:0000259" key="12">
    <source>
        <dbReference type="Pfam" id="PF08545"/>
    </source>
</evidence>
<evidence type="ECO:0000256" key="5">
    <source>
        <dbReference type="ARBA" id="ARBA00022679"/>
    </source>
</evidence>
<evidence type="ECO:0000256" key="7">
    <source>
        <dbReference type="ARBA" id="ARBA00023098"/>
    </source>
</evidence>
<dbReference type="NCBIfam" id="TIGR00747">
    <property type="entry name" value="fabH"/>
    <property type="match status" value="1"/>
</dbReference>
<dbReference type="Gene3D" id="3.40.47.10">
    <property type="match status" value="1"/>
</dbReference>
<dbReference type="GO" id="GO:0030497">
    <property type="term" value="P:fatty acid elongation"/>
    <property type="evidence" value="ECO:0000318"/>
    <property type="project" value="GO_Central"/>
</dbReference>
<evidence type="ECO:0000256" key="3">
    <source>
        <dbReference type="ARBA" id="ARBA00012333"/>
    </source>
</evidence>
<feature type="domain" description="Beta-ketoacyl-[acyl-carrier-protein] synthase III C-terminal" evidence="11">
    <location>
        <begin position="347"/>
        <end position="436"/>
    </location>
</feature>
<dbReference type="Pfam" id="PF08541">
    <property type="entry name" value="ACP_syn_III_C"/>
    <property type="match status" value="1"/>
</dbReference>
<dbReference type="EC" id="2.3.1.180" evidence="3"/>
<evidence type="ECO:0000256" key="9">
    <source>
        <dbReference type="ARBA" id="ARBA00052419"/>
    </source>
</evidence>
<keyword evidence="7" id="KW-0443">Lipid metabolism</keyword>
<sequence length="437" mass="46554">MANTTTIAAGPTFSLQHRVSERHQTLGRAGISTLRQHQAHTLFFTPAAPTLRRRFSPSIGIYHRIGHSFSDGTFKRIMCSSTVEGADKLSADQSRVSRLVNRGCKLIGCGSAVPALKVSNDDLAKIVDTNDEWISVRTGIRNRRVLSGKDNLTDLAAEAARKALEMAEVDPNDIDLILLCTSTPEDLFGSAPQIQKALGCKSNPLAFDITAACSGFMLGLVSAACYIRGGGFKNVLVIGADALSRYVDWTDRGTCILFGDAAGAVVMQACDIGEDGLFGFDLHSDGEGQRHLNASIKEKETDHAFGTNGSIIGFPPKGSSYSCIQMNGKEVFRFAVRVVPQSIEAALENAGLPGSKIDWLLLHQANQRIIDGVATRLEVPSERVISNLANYGNTSAASIPLALDEAVRSGKVQAGHVIAAAGFGAGLTWGSAILRWG</sequence>
<dbReference type="SMR" id="A0A1S3X0M8"/>
<dbReference type="RefSeq" id="XP_016433462.1">
    <property type="nucleotide sequence ID" value="XM_016577976.1"/>
</dbReference>
<keyword evidence="5" id="KW-0808">Transferase</keyword>
<evidence type="ECO:0000256" key="2">
    <source>
        <dbReference type="ARBA" id="ARBA00008642"/>
    </source>
</evidence>
<accession>A0A1S3X0M8</accession>
<evidence type="ECO:0000256" key="8">
    <source>
        <dbReference type="ARBA" id="ARBA00023160"/>
    </source>
</evidence>
<comment type="catalytic activity">
    <reaction evidence="9">
        <text>malonyl-[ACP] + acetyl-CoA + H(+) = 3-oxobutanoyl-[ACP] + CO2 + CoA</text>
        <dbReference type="Rhea" id="RHEA:12080"/>
        <dbReference type="Rhea" id="RHEA-COMP:9623"/>
        <dbReference type="Rhea" id="RHEA-COMP:9625"/>
        <dbReference type="ChEBI" id="CHEBI:15378"/>
        <dbReference type="ChEBI" id="CHEBI:16526"/>
        <dbReference type="ChEBI" id="CHEBI:57287"/>
        <dbReference type="ChEBI" id="CHEBI:57288"/>
        <dbReference type="ChEBI" id="CHEBI:78449"/>
        <dbReference type="ChEBI" id="CHEBI:78450"/>
        <dbReference type="EC" id="2.3.1.180"/>
    </reaction>
</comment>
<keyword evidence="8" id="KW-0275">Fatty acid biosynthesis</keyword>
<keyword evidence="4" id="KW-0444">Lipid biosynthesis</keyword>
<dbReference type="InterPro" id="IPR016039">
    <property type="entry name" value="Thiolase-like"/>
</dbReference>
<dbReference type="Pfam" id="PF08545">
    <property type="entry name" value="ACP_syn_III"/>
    <property type="match status" value="1"/>
</dbReference>
<gene>
    <name evidence="13" type="primary">LOC107759958</name>
</gene>
<dbReference type="KEGG" id="nta:107759958"/>
<evidence type="ECO:0000256" key="4">
    <source>
        <dbReference type="ARBA" id="ARBA00022516"/>
    </source>
</evidence>
<dbReference type="FunFam" id="3.40.47.10:FF:000004">
    <property type="entry name" value="3-oxoacyl-[acyl-carrier-protein] synthase 3"/>
    <property type="match status" value="1"/>
</dbReference>
<dbReference type="PANTHER" id="PTHR43091">
    <property type="entry name" value="3-OXOACYL-[ACYL-CARRIER-PROTEIN] SYNTHASE"/>
    <property type="match status" value="1"/>
</dbReference>
<feature type="domain" description="Beta-ketoacyl-[acyl-carrier-protein] synthase III N-terminal" evidence="12">
    <location>
        <begin position="207"/>
        <end position="286"/>
    </location>
</feature>
<comment type="similarity">
    <text evidence="2">Belongs to the thiolase-like superfamily. FabH family.</text>
</comment>
<dbReference type="GO" id="GO:0033818">
    <property type="term" value="F:beta-ketoacyl-acyl-carrier-protein synthase III activity"/>
    <property type="evidence" value="ECO:0000318"/>
    <property type="project" value="GO_Central"/>
</dbReference>
<evidence type="ECO:0000313" key="13">
    <source>
        <dbReference type="RefSeq" id="XP_016433462.1"/>
    </source>
</evidence>
<protein>
    <recommendedName>
        <fullName evidence="3">beta-ketoacyl-[acyl-carrier-protein] synthase III</fullName>
        <ecNumber evidence="3">2.3.1.180</ecNumber>
    </recommendedName>
</protein>
<evidence type="ECO:0000259" key="11">
    <source>
        <dbReference type="Pfam" id="PF08541"/>
    </source>
</evidence>
<dbReference type="CDD" id="cd00830">
    <property type="entry name" value="KAS_III"/>
    <property type="match status" value="1"/>
</dbReference>
<dbReference type="NCBIfam" id="NF006829">
    <property type="entry name" value="PRK09352.1"/>
    <property type="match status" value="1"/>
</dbReference>
<dbReference type="PANTHER" id="PTHR43091:SF1">
    <property type="entry name" value="BETA-KETOACYL-[ACYL-CARRIER-PROTEIN] SYNTHASE III, CHLOROPLASTIC"/>
    <property type="match status" value="1"/>
</dbReference>
<dbReference type="InterPro" id="IPR004655">
    <property type="entry name" value="FabH"/>
</dbReference>
<reference evidence="13" key="1">
    <citation type="submission" date="2025-08" db="UniProtKB">
        <authorList>
            <consortium name="RefSeq"/>
        </authorList>
    </citation>
    <scope>IDENTIFICATION</scope>
</reference>
<evidence type="ECO:0000256" key="1">
    <source>
        <dbReference type="ARBA" id="ARBA00005194"/>
    </source>
</evidence>